<proteinExistence type="predicted"/>
<dbReference type="Proteomes" id="UP000054928">
    <property type="component" value="Unassembled WGS sequence"/>
</dbReference>
<evidence type="ECO:0000313" key="2">
    <source>
        <dbReference type="Proteomes" id="UP000054928"/>
    </source>
</evidence>
<organism evidence="1 2">
    <name type="scientific">Plasmopara halstedii</name>
    <name type="common">Downy mildew of sunflower</name>
    <dbReference type="NCBI Taxonomy" id="4781"/>
    <lineage>
        <taxon>Eukaryota</taxon>
        <taxon>Sar</taxon>
        <taxon>Stramenopiles</taxon>
        <taxon>Oomycota</taxon>
        <taxon>Peronosporomycetes</taxon>
        <taxon>Peronosporales</taxon>
        <taxon>Peronosporaceae</taxon>
        <taxon>Plasmopara</taxon>
    </lineage>
</organism>
<dbReference type="EMBL" id="CCYD01000322">
    <property type="protein sequence ID" value="CEG38823.1"/>
    <property type="molecule type" value="Genomic_DNA"/>
</dbReference>
<reference evidence="2" key="1">
    <citation type="submission" date="2014-09" db="EMBL/GenBank/DDBJ databases">
        <authorList>
            <person name="Sharma Rahul"/>
            <person name="Thines Marco"/>
        </authorList>
    </citation>
    <scope>NUCLEOTIDE SEQUENCE [LARGE SCALE GENOMIC DNA]</scope>
</reference>
<dbReference type="GeneID" id="36403929"/>
<accession>A0A0P1AD49</accession>
<dbReference type="RefSeq" id="XP_024575192.1">
    <property type="nucleotide sequence ID" value="XM_024724301.1"/>
</dbReference>
<protein>
    <submittedName>
        <fullName evidence="1">Uncharacterized protein</fullName>
    </submittedName>
</protein>
<dbReference type="AlphaFoldDB" id="A0A0P1AD49"/>
<sequence length="121" mass="13944">MCTRIRVYVRLKQRETSAKIMRTFSDPSHLYSVGVSPTREALVVEQNAICHISNYTLDSEKRIALSYTAFSIEKIKQMRNLSEVKPPAHAFLVKVLYYLARFWSQPWRPLFAPLNLGPVTG</sequence>
<evidence type="ECO:0000313" key="1">
    <source>
        <dbReference type="EMBL" id="CEG38823.1"/>
    </source>
</evidence>
<name>A0A0P1AD49_PLAHL</name>
<keyword evidence="2" id="KW-1185">Reference proteome</keyword>